<dbReference type="EMBL" id="CAJOBH010260974">
    <property type="protein sequence ID" value="CAF5155299.1"/>
    <property type="molecule type" value="Genomic_DNA"/>
</dbReference>
<proteinExistence type="predicted"/>
<evidence type="ECO:0000256" key="1">
    <source>
        <dbReference type="ARBA" id="ARBA00022690"/>
    </source>
</evidence>
<evidence type="ECO:0000259" key="3">
    <source>
        <dbReference type="Pfam" id="PF02822"/>
    </source>
</evidence>
<feature type="non-terminal residue" evidence="4">
    <location>
        <position position="1"/>
    </location>
</feature>
<keyword evidence="1" id="KW-0646">Protease inhibitor</keyword>
<organism evidence="4 5">
    <name type="scientific">Rotaria magnacalcarata</name>
    <dbReference type="NCBI Taxonomy" id="392030"/>
    <lineage>
        <taxon>Eukaryota</taxon>
        <taxon>Metazoa</taxon>
        <taxon>Spiralia</taxon>
        <taxon>Gnathifera</taxon>
        <taxon>Rotifera</taxon>
        <taxon>Eurotatoria</taxon>
        <taxon>Bdelloidea</taxon>
        <taxon>Philodinida</taxon>
        <taxon>Philodinidae</taxon>
        <taxon>Rotaria</taxon>
    </lineage>
</organism>
<dbReference type="Pfam" id="PF02822">
    <property type="entry name" value="Antistasin"/>
    <property type="match status" value="1"/>
</dbReference>
<dbReference type="Proteomes" id="UP000681967">
    <property type="component" value="Unassembled WGS sequence"/>
</dbReference>
<dbReference type="Gene3D" id="6.20.200.20">
    <property type="match status" value="1"/>
</dbReference>
<comment type="caution">
    <text evidence="4">The sequence shown here is derived from an EMBL/GenBank/DDBJ whole genome shotgun (WGS) entry which is preliminary data.</text>
</comment>
<feature type="non-terminal residue" evidence="4">
    <location>
        <position position="184"/>
    </location>
</feature>
<dbReference type="Pfam" id="PF23334">
    <property type="entry name" value="VWC2L_2nd"/>
    <property type="match status" value="1"/>
</dbReference>
<reference evidence="4" key="1">
    <citation type="submission" date="2021-02" db="EMBL/GenBank/DDBJ databases">
        <authorList>
            <person name="Nowell W R."/>
        </authorList>
    </citation>
    <scope>NUCLEOTIDE SEQUENCE</scope>
</reference>
<dbReference type="InterPro" id="IPR004094">
    <property type="entry name" value="Antistasin-like"/>
</dbReference>
<dbReference type="GO" id="GO:0004867">
    <property type="term" value="F:serine-type endopeptidase inhibitor activity"/>
    <property type="evidence" value="ECO:0007669"/>
    <property type="project" value="UniProtKB-KW"/>
</dbReference>
<evidence type="ECO:0000256" key="2">
    <source>
        <dbReference type="ARBA" id="ARBA00022900"/>
    </source>
</evidence>
<dbReference type="Gene3D" id="2.10.22.10">
    <property type="entry name" value="Antistasin, domain 1"/>
    <property type="match status" value="1"/>
</dbReference>
<accession>A0A8S3G9Q2</accession>
<evidence type="ECO:0000313" key="5">
    <source>
        <dbReference type="Proteomes" id="UP000681967"/>
    </source>
</evidence>
<name>A0A8S3G9Q2_9BILA</name>
<dbReference type="SUPFAM" id="SSF57603">
    <property type="entry name" value="FnI-like domain"/>
    <property type="match status" value="1"/>
</dbReference>
<sequence>RAGHVDCAMIQCPIYTHCGYMYKPEDECCPKCGGCLNDRSHVQHMNSTWIESNGCMRCWCEEGRSRCIAEGCIAPHCDNPRQIENVCCPVCDDDDDDDDDDLPNIDTTTSSSSSQLQSTINKCPKLDKCLLTCEHGLTKDEQGCSQCACSTMSCPSPLCNLKFDRLSKQYCSCVSPHDLNCGLL</sequence>
<dbReference type="InterPro" id="IPR011061">
    <property type="entry name" value="Hirudin/antistatin"/>
</dbReference>
<feature type="domain" description="Antistasin-like" evidence="3">
    <location>
        <begin position="123"/>
        <end position="149"/>
    </location>
</feature>
<dbReference type="SUPFAM" id="SSF57262">
    <property type="entry name" value="Leech antihemostatic proteins"/>
    <property type="match status" value="1"/>
</dbReference>
<keyword evidence="2" id="KW-0722">Serine protease inhibitor</keyword>
<gene>
    <name evidence="4" type="ORF">BYL167_LOCUS73264</name>
</gene>
<evidence type="ECO:0000313" key="4">
    <source>
        <dbReference type="EMBL" id="CAF5155299.1"/>
    </source>
</evidence>
<protein>
    <recommendedName>
        <fullName evidence="3">Antistasin-like domain-containing protein</fullName>
    </recommendedName>
</protein>
<dbReference type="AlphaFoldDB" id="A0A8S3G9Q2"/>